<organism evidence="1 2">
    <name type="scientific">Chitinophaga caeni</name>
    <dbReference type="NCBI Taxonomy" id="2029983"/>
    <lineage>
        <taxon>Bacteria</taxon>
        <taxon>Pseudomonadati</taxon>
        <taxon>Bacteroidota</taxon>
        <taxon>Chitinophagia</taxon>
        <taxon>Chitinophagales</taxon>
        <taxon>Chitinophagaceae</taxon>
        <taxon>Chitinophaga</taxon>
    </lineage>
</organism>
<keyword evidence="2" id="KW-1185">Reference proteome</keyword>
<evidence type="ECO:0000313" key="1">
    <source>
        <dbReference type="EMBL" id="ATL46087.1"/>
    </source>
</evidence>
<protein>
    <recommendedName>
        <fullName evidence="3">DUF1573 domain-containing protein</fullName>
    </recommendedName>
</protein>
<gene>
    <name evidence="1" type="ORF">COR50_02295</name>
</gene>
<dbReference type="EMBL" id="CP023777">
    <property type="protein sequence ID" value="ATL46087.1"/>
    <property type="molecule type" value="Genomic_DNA"/>
</dbReference>
<dbReference type="Proteomes" id="UP000220133">
    <property type="component" value="Chromosome"/>
</dbReference>
<reference evidence="1 2" key="1">
    <citation type="submission" date="2017-10" db="EMBL/GenBank/DDBJ databases">
        <title>Paenichitinophaga pekingensis gen. nov., sp. nov., isolated from activated sludge.</title>
        <authorList>
            <person name="Jin D."/>
            <person name="Kong X."/>
            <person name="Deng Y."/>
            <person name="Bai Z."/>
        </authorList>
    </citation>
    <scope>NUCLEOTIDE SEQUENCE [LARGE SCALE GENOMIC DNA]</scope>
    <source>
        <strain evidence="1 2">13</strain>
    </source>
</reference>
<evidence type="ECO:0000313" key="2">
    <source>
        <dbReference type="Proteomes" id="UP000220133"/>
    </source>
</evidence>
<sequence>MNFRIIITFITVFTIVACRGDLPGDKLRFDISNLSLDSIPAGKKTLIKGLISSNCKEDVRIEDIHFDCSCTHSNLESGTIIKGNKGKEVVFEIEADSVELNTVKSIGIMFRTNTKPALHDIVFDVKIY</sequence>
<accession>A0A291QQ79</accession>
<dbReference type="AlphaFoldDB" id="A0A291QQ79"/>
<dbReference type="KEGG" id="cbae:COR50_02295"/>
<name>A0A291QQ79_9BACT</name>
<dbReference type="RefSeq" id="WP_098192476.1">
    <property type="nucleotide sequence ID" value="NZ_CP023777.1"/>
</dbReference>
<dbReference type="PROSITE" id="PS51257">
    <property type="entry name" value="PROKAR_LIPOPROTEIN"/>
    <property type="match status" value="1"/>
</dbReference>
<evidence type="ECO:0008006" key="3">
    <source>
        <dbReference type="Google" id="ProtNLM"/>
    </source>
</evidence>
<proteinExistence type="predicted"/>